<accession>A0A919RPH3</accession>
<gene>
    <name evidence="2" type="ORF">Ssi02_77520</name>
</gene>
<evidence type="ECO:0000313" key="3">
    <source>
        <dbReference type="Proteomes" id="UP000606172"/>
    </source>
</evidence>
<name>A0A919RPH3_9ACTN</name>
<reference evidence="2" key="1">
    <citation type="submission" date="2021-01" db="EMBL/GenBank/DDBJ databases">
        <title>Whole genome shotgun sequence of Sinosporangium siamense NBRC 109515.</title>
        <authorList>
            <person name="Komaki H."/>
            <person name="Tamura T."/>
        </authorList>
    </citation>
    <scope>NUCLEOTIDE SEQUENCE</scope>
    <source>
        <strain evidence="2">NBRC 109515</strain>
    </source>
</reference>
<proteinExistence type="predicted"/>
<dbReference type="Proteomes" id="UP000606172">
    <property type="component" value="Unassembled WGS sequence"/>
</dbReference>
<sequence length="72" mass="7473">MDAHLIHRSMRAILASPAASHVPGTGDPQSLVPATAQVPRTGTTVPWGGVRQSPRSPRPAGRRVAVSRGEAS</sequence>
<keyword evidence="3" id="KW-1185">Reference proteome</keyword>
<evidence type="ECO:0000313" key="2">
    <source>
        <dbReference type="EMBL" id="GII97521.1"/>
    </source>
</evidence>
<feature type="region of interest" description="Disordered" evidence="1">
    <location>
        <begin position="39"/>
        <end position="72"/>
    </location>
</feature>
<dbReference type="EMBL" id="BOOW01000061">
    <property type="protein sequence ID" value="GII97521.1"/>
    <property type="molecule type" value="Genomic_DNA"/>
</dbReference>
<organism evidence="2 3">
    <name type="scientific">Sinosporangium siamense</name>
    <dbReference type="NCBI Taxonomy" id="1367973"/>
    <lineage>
        <taxon>Bacteria</taxon>
        <taxon>Bacillati</taxon>
        <taxon>Actinomycetota</taxon>
        <taxon>Actinomycetes</taxon>
        <taxon>Streptosporangiales</taxon>
        <taxon>Streptosporangiaceae</taxon>
        <taxon>Sinosporangium</taxon>
    </lineage>
</organism>
<dbReference type="AlphaFoldDB" id="A0A919RPH3"/>
<evidence type="ECO:0000256" key="1">
    <source>
        <dbReference type="SAM" id="MobiDB-lite"/>
    </source>
</evidence>
<comment type="caution">
    <text evidence="2">The sequence shown here is derived from an EMBL/GenBank/DDBJ whole genome shotgun (WGS) entry which is preliminary data.</text>
</comment>
<protein>
    <submittedName>
        <fullName evidence="2">Uncharacterized protein</fullName>
    </submittedName>
</protein>